<dbReference type="InterPro" id="IPR028098">
    <property type="entry name" value="Glyco_trans_4-like_N"/>
</dbReference>
<dbReference type="InterPro" id="IPR050194">
    <property type="entry name" value="Glycosyltransferase_grp1"/>
</dbReference>
<dbReference type="GO" id="GO:1901137">
    <property type="term" value="P:carbohydrate derivative biosynthetic process"/>
    <property type="evidence" value="ECO:0007669"/>
    <property type="project" value="UniProtKB-ARBA"/>
</dbReference>
<keyword evidence="2" id="KW-0808">Transferase</keyword>
<evidence type="ECO:0000256" key="2">
    <source>
        <dbReference type="ARBA" id="ARBA00022679"/>
    </source>
</evidence>
<organism evidence="4 5">
    <name type="scientific">Carbonactinospora thermoautotrophica</name>
    <dbReference type="NCBI Taxonomy" id="1469144"/>
    <lineage>
        <taxon>Bacteria</taxon>
        <taxon>Bacillati</taxon>
        <taxon>Actinomycetota</taxon>
        <taxon>Actinomycetes</taxon>
        <taxon>Kitasatosporales</taxon>
        <taxon>Carbonactinosporaceae</taxon>
        <taxon>Carbonactinospora</taxon>
    </lineage>
</organism>
<feature type="domain" description="Glycosyltransferase subfamily 4-like N-terminal" evidence="3">
    <location>
        <begin position="75"/>
        <end position="203"/>
    </location>
</feature>
<comment type="caution">
    <text evidence="4">The sequence shown here is derived from an EMBL/GenBank/DDBJ whole genome shotgun (WGS) entry which is preliminary data.</text>
</comment>
<sequence>MATPWYPAPNHPFGGAFVRDKVEAVAPLFTDVNVYHVEDWPLPKEPLVGRIDRRKVDELLLKEGPAAPVTPERRGPATVTRIPAPIRAGRFYAEYARAHEHAVRTILRGRRLPAEVVHGHVGIYGGWVACQLAQPGARIFVTEHATFLNHILRQPDAREMYRDVVARCTAFFCVSEVLRKQLAEAFPEHAGKLYVVPNAVRVEEIPFRQEPVTEIRRWLYVGSFSERKGVRWLLEAFGVCALENRDLELTMVGGGPLHDELAQRVVQLGLQDRVRLLGPVPPEEVTGYLHSHDVLVHLSRYETFGMTVVEALASGIPVIVTRCGGPEETLSGIEHVAGEFVPVVDGVVEIVEAYRRLASRVDELDLVTARKSIEERYGFAAVREQLAQFYFGALPAPQEV</sequence>
<dbReference type="PATRIC" id="fig|1469144.8.peg.2849"/>
<dbReference type="Pfam" id="PF13439">
    <property type="entry name" value="Glyco_transf_4"/>
    <property type="match status" value="1"/>
</dbReference>
<dbReference type="SUPFAM" id="SSF53756">
    <property type="entry name" value="UDP-Glycosyltransferase/glycogen phosphorylase"/>
    <property type="match status" value="1"/>
</dbReference>
<dbReference type="PANTHER" id="PTHR45947:SF13">
    <property type="entry name" value="TRANSFERASE"/>
    <property type="match status" value="1"/>
</dbReference>
<dbReference type="Pfam" id="PF13692">
    <property type="entry name" value="Glyco_trans_1_4"/>
    <property type="match status" value="1"/>
</dbReference>
<dbReference type="AlphaFoldDB" id="A0A132N1R0"/>
<evidence type="ECO:0000256" key="1">
    <source>
        <dbReference type="ARBA" id="ARBA00022676"/>
    </source>
</evidence>
<dbReference type="PANTHER" id="PTHR45947">
    <property type="entry name" value="SULFOQUINOVOSYL TRANSFERASE SQD2"/>
    <property type="match status" value="1"/>
</dbReference>
<evidence type="ECO:0000313" key="4">
    <source>
        <dbReference type="EMBL" id="KWX03860.1"/>
    </source>
</evidence>
<proteinExistence type="predicted"/>
<gene>
    <name evidence="4" type="ORF">TH66_11585</name>
</gene>
<name>A0A132N1R0_9ACTN</name>
<dbReference type="EMBL" id="JYIJ01000017">
    <property type="protein sequence ID" value="KWX03860.1"/>
    <property type="molecule type" value="Genomic_DNA"/>
</dbReference>
<evidence type="ECO:0000313" key="5">
    <source>
        <dbReference type="Proteomes" id="UP000070659"/>
    </source>
</evidence>
<accession>A0A132N1R0</accession>
<dbReference type="GO" id="GO:0016757">
    <property type="term" value="F:glycosyltransferase activity"/>
    <property type="evidence" value="ECO:0007669"/>
    <property type="project" value="UniProtKB-KW"/>
</dbReference>
<keyword evidence="1" id="KW-0328">Glycosyltransferase</keyword>
<evidence type="ECO:0000259" key="3">
    <source>
        <dbReference type="Pfam" id="PF13439"/>
    </source>
</evidence>
<dbReference type="Gene3D" id="3.40.50.2000">
    <property type="entry name" value="Glycogen Phosphorylase B"/>
    <property type="match status" value="2"/>
</dbReference>
<dbReference type="Proteomes" id="UP000070659">
    <property type="component" value="Unassembled WGS sequence"/>
</dbReference>
<protein>
    <recommendedName>
        <fullName evidence="3">Glycosyltransferase subfamily 4-like N-terminal domain-containing protein</fullName>
    </recommendedName>
</protein>
<reference evidence="4 5" key="1">
    <citation type="submission" date="2015-02" db="EMBL/GenBank/DDBJ databases">
        <title>Physiological reanalysis, assessment of diazotrophy, and genome sequences of multiple isolates of Streptomyces thermoautotrophicus.</title>
        <authorList>
            <person name="MacKellar D.C."/>
            <person name="Lieber L."/>
            <person name="Norman J."/>
            <person name="Bolger A."/>
            <person name="Tobin C."/>
            <person name="Murray J.W."/>
            <person name="Prell J."/>
        </authorList>
    </citation>
    <scope>NUCLEOTIDE SEQUENCE [LARGE SCALE GENOMIC DNA]</scope>
    <source>
        <strain evidence="4 5">UBT1</strain>
    </source>
</reference>